<keyword evidence="12 13" id="KW-0464">Manganese</keyword>
<proteinExistence type="inferred from homology"/>
<dbReference type="Gene3D" id="3.90.550.50">
    <property type="match status" value="1"/>
</dbReference>
<protein>
    <recommendedName>
        <fullName evidence="13">Hexosyltransferase</fullName>
        <ecNumber evidence="13">2.4.1.-</ecNumber>
    </recommendedName>
</protein>
<evidence type="ECO:0000256" key="1">
    <source>
        <dbReference type="ARBA" id="ARBA00001936"/>
    </source>
</evidence>
<evidence type="ECO:0000256" key="3">
    <source>
        <dbReference type="ARBA" id="ARBA00004922"/>
    </source>
</evidence>
<accession>A0A2N9FHE3</accession>
<evidence type="ECO:0000256" key="6">
    <source>
        <dbReference type="ARBA" id="ARBA00022679"/>
    </source>
</evidence>
<dbReference type="EMBL" id="OIVN01000857">
    <property type="protein sequence ID" value="SPC86515.1"/>
    <property type="molecule type" value="Genomic_DNA"/>
</dbReference>
<keyword evidence="8" id="KW-0735">Signal-anchor</keyword>
<name>A0A2N9FHE3_FAGSY</name>
<evidence type="ECO:0000256" key="4">
    <source>
        <dbReference type="ARBA" id="ARBA00008661"/>
    </source>
</evidence>
<gene>
    <name evidence="14" type="ORF">FSB_LOCUS14397</name>
</gene>
<evidence type="ECO:0000256" key="8">
    <source>
        <dbReference type="ARBA" id="ARBA00022968"/>
    </source>
</evidence>
<dbReference type="PANTHER" id="PTHR11214:SF348">
    <property type="entry name" value="HEXOSYLTRANSFERASE"/>
    <property type="match status" value="1"/>
</dbReference>
<dbReference type="GO" id="GO:0000139">
    <property type="term" value="C:Golgi membrane"/>
    <property type="evidence" value="ECO:0007669"/>
    <property type="project" value="UniProtKB-SubCell"/>
</dbReference>
<keyword evidence="9" id="KW-1133">Transmembrane helix</keyword>
<dbReference type="AlphaFoldDB" id="A0A2N9FHE3"/>
<keyword evidence="6" id="KW-0808">Transferase</keyword>
<dbReference type="Pfam" id="PF01762">
    <property type="entry name" value="Galactosyl_T"/>
    <property type="match status" value="1"/>
</dbReference>
<reference evidence="14" key="1">
    <citation type="submission" date="2018-02" db="EMBL/GenBank/DDBJ databases">
        <authorList>
            <person name="Cohen D.B."/>
            <person name="Kent A.D."/>
        </authorList>
    </citation>
    <scope>NUCLEOTIDE SEQUENCE</scope>
</reference>
<keyword evidence="10 13" id="KW-0333">Golgi apparatus</keyword>
<keyword evidence="11" id="KW-0472">Membrane</keyword>
<keyword evidence="7" id="KW-0812">Transmembrane</keyword>
<dbReference type="InterPro" id="IPR002659">
    <property type="entry name" value="Glyco_trans_31"/>
</dbReference>
<evidence type="ECO:0000256" key="10">
    <source>
        <dbReference type="ARBA" id="ARBA00023034"/>
    </source>
</evidence>
<sequence length="314" mass="35305">MFATMATVYVSLRRWTDAENRVYLIEELDKRNGQGQSAISVDETLKIINCREQQKKLSELEMDLAAARQEGFVPKHLSKNDGIHSKKKILGVIGIITTFGRKKNRDAIRKAWMPTGAAVEKLADEKGIIVRFVIGRSANRGDSLDREIDNENSHTNDFIILDGQVEAPEEHPKKMKSFFVHAVENWDAEFYAKVNDDVYVNIDALGAMLTSHLDKPRVYIGCMKSGEVLSEPYFRHASGEMYVMSRALAQFIWINKSILRTYAHDDVSAGSWFIGLDVKYIDEGKFCCTSSSSGPQGLPFHAMIPFSSGGFLLK</sequence>
<evidence type="ECO:0000256" key="13">
    <source>
        <dbReference type="RuleBase" id="RU363063"/>
    </source>
</evidence>
<evidence type="ECO:0000256" key="11">
    <source>
        <dbReference type="ARBA" id="ARBA00023136"/>
    </source>
</evidence>
<dbReference type="UniPathway" id="UPA00378"/>
<organism evidence="14">
    <name type="scientific">Fagus sylvatica</name>
    <name type="common">Beechnut</name>
    <dbReference type="NCBI Taxonomy" id="28930"/>
    <lineage>
        <taxon>Eukaryota</taxon>
        <taxon>Viridiplantae</taxon>
        <taxon>Streptophyta</taxon>
        <taxon>Embryophyta</taxon>
        <taxon>Tracheophyta</taxon>
        <taxon>Spermatophyta</taxon>
        <taxon>Magnoliopsida</taxon>
        <taxon>eudicotyledons</taxon>
        <taxon>Gunneridae</taxon>
        <taxon>Pentapetalae</taxon>
        <taxon>rosids</taxon>
        <taxon>fabids</taxon>
        <taxon>Fagales</taxon>
        <taxon>Fagaceae</taxon>
        <taxon>Fagus</taxon>
    </lineage>
</organism>
<evidence type="ECO:0000313" key="14">
    <source>
        <dbReference type="EMBL" id="SPC86515.1"/>
    </source>
</evidence>
<dbReference type="EC" id="2.4.1.-" evidence="13"/>
<comment type="similarity">
    <text evidence="4 13">Belongs to the glycosyltransferase 31 family.</text>
</comment>
<evidence type="ECO:0000256" key="12">
    <source>
        <dbReference type="ARBA" id="ARBA00023211"/>
    </source>
</evidence>
<comment type="pathway">
    <text evidence="3">Protein modification; protein glycosylation.</text>
</comment>
<evidence type="ECO:0000256" key="7">
    <source>
        <dbReference type="ARBA" id="ARBA00022692"/>
    </source>
</evidence>
<keyword evidence="5 13" id="KW-0328">Glycosyltransferase</keyword>
<evidence type="ECO:0000256" key="9">
    <source>
        <dbReference type="ARBA" id="ARBA00022989"/>
    </source>
</evidence>
<evidence type="ECO:0000256" key="2">
    <source>
        <dbReference type="ARBA" id="ARBA00004323"/>
    </source>
</evidence>
<comment type="subcellular location">
    <subcellularLocation>
        <location evidence="2 13">Golgi apparatus membrane</location>
        <topology evidence="2 13">Single-pass type II membrane protein</topology>
    </subcellularLocation>
</comment>
<dbReference type="PANTHER" id="PTHR11214">
    <property type="entry name" value="BETA-1,3-N-ACETYLGLUCOSAMINYLTRANSFERASE"/>
    <property type="match status" value="1"/>
</dbReference>
<dbReference type="GO" id="GO:0008378">
    <property type="term" value="F:galactosyltransferase activity"/>
    <property type="evidence" value="ECO:0007669"/>
    <property type="project" value="TreeGrafter"/>
</dbReference>
<comment type="cofactor">
    <cofactor evidence="1 13">
        <name>Mn(2+)</name>
        <dbReference type="ChEBI" id="CHEBI:29035"/>
    </cofactor>
</comment>
<evidence type="ECO:0000256" key="5">
    <source>
        <dbReference type="ARBA" id="ARBA00022676"/>
    </source>
</evidence>